<dbReference type="CDD" id="cd17321">
    <property type="entry name" value="MFS_MMR_MDR_like"/>
    <property type="match status" value="1"/>
</dbReference>
<feature type="transmembrane region" description="Helical" evidence="7">
    <location>
        <begin position="17"/>
        <end position="40"/>
    </location>
</feature>
<evidence type="ECO:0000256" key="1">
    <source>
        <dbReference type="ARBA" id="ARBA00004651"/>
    </source>
</evidence>
<protein>
    <submittedName>
        <fullName evidence="9">Antiseptic resistance protein</fullName>
    </submittedName>
</protein>
<feature type="transmembrane region" description="Helical" evidence="7">
    <location>
        <begin position="82"/>
        <end position="101"/>
    </location>
</feature>
<comment type="subcellular location">
    <subcellularLocation>
        <location evidence="1">Cell membrane</location>
        <topology evidence="1">Multi-pass membrane protein</topology>
    </subcellularLocation>
</comment>
<feature type="transmembrane region" description="Helical" evidence="7">
    <location>
        <begin position="204"/>
        <end position="222"/>
    </location>
</feature>
<feature type="transmembrane region" description="Helical" evidence="7">
    <location>
        <begin position="52"/>
        <end position="70"/>
    </location>
</feature>
<dbReference type="EMBL" id="JYIU01000041">
    <property type="protein sequence ID" value="KJL21145.1"/>
    <property type="molecule type" value="Genomic_DNA"/>
</dbReference>
<dbReference type="PROSITE" id="PS50850">
    <property type="entry name" value="MFS"/>
    <property type="match status" value="1"/>
</dbReference>
<evidence type="ECO:0000256" key="2">
    <source>
        <dbReference type="ARBA" id="ARBA00022448"/>
    </source>
</evidence>
<dbReference type="InterPro" id="IPR011701">
    <property type="entry name" value="MFS"/>
</dbReference>
<evidence type="ECO:0000256" key="4">
    <source>
        <dbReference type="ARBA" id="ARBA00022692"/>
    </source>
</evidence>
<organism evidence="9 10">
    <name type="scientific">Microbacterium foliorum</name>
    <dbReference type="NCBI Taxonomy" id="104336"/>
    <lineage>
        <taxon>Bacteria</taxon>
        <taxon>Bacillati</taxon>
        <taxon>Actinomycetota</taxon>
        <taxon>Actinomycetes</taxon>
        <taxon>Micrococcales</taxon>
        <taxon>Microbacteriaceae</taxon>
        <taxon>Microbacterium</taxon>
    </lineage>
</organism>
<dbReference type="RefSeq" id="WP_045254183.1">
    <property type="nucleotide sequence ID" value="NZ_CP031425.1"/>
</dbReference>
<feature type="transmembrane region" description="Helical" evidence="7">
    <location>
        <begin position="107"/>
        <end position="129"/>
    </location>
</feature>
<dbReference type="PATRIC" id="fig|104336.4.peg.1870"/>
<feature type="transmembrane region" description="Helical" evidence="7">
    <location>
        <begin position="272"/>
        <end position="295"/>
    </location>
</feature>
<feature type="transmembrane region" description="Helical" evidence="7">
    <location>
        <begin position="169"/>
        <end position="192"/>
    </location>
</feature>
<name>A0A0F0KLV9_9MICO</name>
<keyword evidence="4 7" id="KW-0812">Transmembrane</keyword>
<evidence type="ECO:0000313" key="10">
    <source>
        <dbReference type="Proteomes" id="UP000033572"/>
    </source>
</evidence>
<dbReference type="GeneID" id="94445575"/>
<feature type="transmembrane region" description="Helical" evidence="7">
    <location>
        <begin position="437"/>
        <end position="462"/>
    </location>
</feature>
<dbReference type="InterPro" id="IPR020846">
    <property type="entry name" value="MFS_dom"/>
</dbReference>
<dbReference type="SUPFAM" id="SSF103473">
    <property type="entry name" value="MFS general substrate transporter"/>
    <property type="match status" value="1"/>
</dbReference>
<dbReference type="Proteomes" id="UP000033572">
    <property type="component" value="Unassembled WGS sequence"/>
</dbReference>
<sequence length="484" mass="50003">MTAASLIRLDVRQRWQLAVLATATFTLAVDFSVLNVALPAMGRDVGFSVEDLHWIITAFALPAAGLSLFFGRLGDLTGRRRLLLVSMILLGIGSVLGGVAQTPELLITARVVQGVASAMAAPVALAMLTTAFQEGPLRSRALALNGALLSAGFTTGALVGGALTTAVSWRWAFFINIPVALFVLLAVPRFFGPDPKNKATRLDFRGAILITAALVFIVYGLTRAGTDGIVSVTALSWLISGALLAVIFAFVESRQRQPLVSIRTLRRRTVSLGNLGGLTTFAMMSSITYLMTLYLQDVLQLIAIATGAIIALIGVISVGGASAVPRLIGRFGQKNVLVASLVLQGIGALVASRSSDALWSLILVGVFLIIGSLGHIGSIIAYTVTATSGLPDDEQGLATGLTSTAQQVGIALGTPLMAAIAAASVSTNSPTVANAMLPGLTMAMSVNGAIALLVAAILGFLLPGKPADQVIPNPVPTTSLNTAQ</sequence>
<evidence type="ECO:0000256" key="7">
    <source>
        <dbReference type="SAM" id="Phobius"/>
    </source>
</evidence>
<keyword evidence="5 7" id="KW-1133">Transmembrane helix</keyword>
<keyword evidence="2" id="KW-0813">Transport</keyword>
<dbReference type="Gene3D" id="1.20.1250.20">
    <property type="entry name" value="MFS general substrate transporter like domains"/>
    <property type="match status" value="1"/>
</dbReference>
<feature type="domain" description="Major facilitator superfamily (MFS) profile" evidence="8">
    <location>
        <begin position="16"/>
        <end position="466"/>
    </location>
</feature>
<reference evidence="9 10" key="1">
    <citation type="submission" date="2015-02" db="EMBL/GenBank/DDBJ databases">
        <title>Draft genome sequences of ten Microbacterium spp. with emphasis on heavy metal contaminated environments.</title>
        <authorList>
            <person name="Corretto E."/>
        </authorList>
    </citation>
    <scope>NUCLEOTIDE SEQUENCE [LARGE SCALE GENOMIC DNA]</scope>
    <source>
        <strain evidence="9 10">DSM 12966</strain>
    </source>
</reference>
<evidence type="ECO:0000256" key="3">
    <source>
        <dbReference type="ARBA" id="ARBA00022475"/>
    </source>
</evidence>
<feature type="transmembrane region" description="Helical" evidence="7">
    <location>
        <begin position="141"/>
        <end position="163"/>
    </location>
</feature>
<evidence type="ECO:0000259" key="8">
    <source>
        <dbReference type="PROSITE" id="PS50850"/>
    </source>
</evidence>
<dbReference type="GO" id="GO:0005886">
    <property type="term" value="C:plasma membrane"/>
    <property type="evidence" value="ECO:0007669"/>
    <property type="project" value="UniProtKB-SubCell"/>
</dbReference>
<dbReference type="PRINTS" id="PR01036">
    <property type="entry name" value="TCRTETB"/>
</dbReference>
<dbReference type="KEGG" id="mfol:DXT68_14335"/>
<dbReference type="GO" id="GO:0022857">
    <property type="term" value="F:transmembrane transporter activity"/>
    <property type="evidence" value="ECO:0007669"/>
    <property type="project" value="InterPro"/>
</dbReference>
<feature type="transmembrane region" description="Helical" evidence="7">
    <location>
        <begin position="228"/>
        <end position="251"/>
    </location>
</feature>
<evidence type="ECO:0000256" key="6">
    <source>
        <dbReference type="ARBA" id="ARBA00023136"/>
    </source>
</evidence>
<keyword evidence="6 7" id="KW-0472">Membrane</keyword>
<dbReference type="PANTHER" id="PTHR42718">
    <property type="entry name" value="MAJOR FACILITATOR SUPERFAMILY MULTIDRUG TRANSPORTER MFSC"/>
    <property type="match status" value="1"/>
</dbReference>
<feature type="transmembrane region" description="Helical" evidence="7">
    <location>
        <begin position="405"/>
        <end position="425"/>
    </location>
</feature>
<proteinExistence type="predicted"/>
<comment type="caution">
    <text evidence="9">The sequence shown here is derived from an EMBL/GenBank/DDBJ whole genome shotgun (WGS) entry which is preliminary data.</text>
</comment>
<evidence type="ECO:0000256" key="5">
    <source>
        <dbReference type="ARBA" id="ARBA00022989"/>
    </source>
</evidence>
<feature type="transmembrane region" description="Helical" evidence="7">
    <location>
        <begin position="301"/>
        <end position="324"/>
    </location>
</feature>
<feature type="transmembrane region" description="Helical" evidence="7">
    <location>
        <begin position="358"/>
        <end position="384"/>
    </location>
</feature>
<gene>
    <name evidence="9" type="primary">qacA_2</name>
    <name evidence="9" type="ORF">RN50_01829</name>
</gene>
<evidence type="ECO:0000313" key="9">
    <source>
        <dbReference type="EMBL" id="KJL21145.1"/>
    </source>
</evidence>
<dbReference type="AlphaFoldDB" id="A0A0F0KLV9"/>
<accession>A0A0F0KLV9</accession>
<keyword evidence="3" id="KW-1003">Cell membrane</keyword>
<dbReference type="Pfam" id="PF07690">
    <property type="entry name" value="MFS_1"/>
    <property type="match status" value="1"/>
</dbReference>
<keyword evidence="10" id="KW-1185">Reference proteome</keyword>
<dbReference type="InterPro" id="IPR036259">
    <property type="entry name" value="MFS_trans_sf"/>
</dbReference>
<dbReference type="PANTHER" id="PTHR42718:SF46">
    <property type="entry name" value="BLR6921 PROTEIN"/>
    <property type="match status" value="1"/>
</dbReference>
<feature type="transmembrane region" description="Helical" evidence="7">
    <location>
        <begin position="336"/>
        <end position="352"/>
    </location>
</feature>
<dbReference type="Gene3D" id="1.20.1720.10">
    <property type="entry name" value="Multidrug resistance protein D"/>
    <property type="match status" value="1"/>
</dbReference>